<dbReference type="EC" id="3.2.1.55" evidence="4"/>
<dbReference type="PANTHER" id="PTHR43576:SF2">
    <property type="entry name" value="INTRACELLULAR EXO-ALPHA-L-ARABINOFURANOSIDASE 2"/>
    <property type="match status" value="1"/>
</dbReference>
<evidence type="ECO:0000256" key="7">
    <source>
        <dbReference type="ARBA" id="ARBA00023295"/>
    </source>
</evidence>
<dbReference type="Gene3D" id="3.20.20.80">
    <property type="entry name" value="Glycosidases"/>
    <property type="match status" value="1"/>
</dbReference>
<comment type="caution">
    <text evidence="10">The sequence shown here is derived from an EMBL/GenBank/DDBJ whole genome shotgun (WGS) entry which is preliminary data.</text>
</comment>
<evidence type="ECO:0000256" key="4">
    <source>
        <dbReference type="ARBA" id="ARBA00012670"/>
    </source>
</evidence>
<evidence type="ECO:0000256" key="1">
    <source>
        <dbReference type="ARBA" id="ARBA00001462"/>
    </source>
</evidence>
<dbReference type="GO" id="GO:0046556">
    <property type="term" value="F:alpha-L-arabinofuranosidase activity"/>
    <property type="evidence" value="ECO:0007669"/>
    <property type="project" value="UniProtKB-EC"/>
</dbReference>
<comment type="subunit">
    <text evidence="3">Homohexamer; trimer of dimers.</text>
</comment>
<accession>A0A9E5MN53</accession>
<dbReference type="Pfam" id="PF22848">
    <property type="entry name" value="ASD1_dom"/>
    <property type="match status" value="1"/>
</dbReference>
<dbReference type="PANTHER" id="PTHR43576">
    <property type="entry name" value="ALPHA-L-ARABINOFURANOSIDASE C-RELATED"/>
    <property type="match status" value="1"/>
</dbReference>
<keyword evidence="5" id="KW-0378">Hydrolase</keyword>
<evidence type="ECO:0000256" key="6">
    <source>
        <dbReference type="ARBA" id="ARBA00023277"/>
    </source>
</evidence>
<keyword evidence="6" id="KW-0119">Carbohydrate metabolism</keyword>
<evidence type="ECO:0000256" key="3">
    <source>
        <dbReference type="ARBA" id="ARBA00011165"/>
    </source>
</evidence>
<gene>
    <name evidence="10" type="ORF">G8770_17430</name>
</gene>
<dbReference type="SUPFAM" id="SSF51445">
    <property type="entry name" value="(Trans)glycosidases"/>
    <property type="match status" value="1"/>
</dbReference>
<dbReference type="InterPro" id="IPR013780">
    <property type="entry name" value="Glyco_hydro_b"/>
</dbReference>
<evidence type="ECO:0000259" key="9">
    <source>
        <dbReference type="SMART" id="SM00813"/>
    </source>
</evidence>
<organism evidence="10 11">
    <name type="scientific">Pseudomaricurvus hydrocarbonicus</name>
    <dbReference type="NCBI Taxonomy" id="1470433"/>
    <lineage>
        <taxon>Bacteria</taxon>
        <taxon>Pseudomonadati</taxon>
        <taxon>Pseudomonadota</taxon>
        <taxon>Gammaproteobacteria</taxon>
        <taxon>Cellvibrionales</taxon>
        <taxon>Cellvibrionaceae</taxon>
        <taxon>Pseudomaricurvus</taxon>
    </lineage>
</organism>
<feature type="signal peptide" evidence="8">
    <location>
        <begin position="1"/>
        <end position="28"/>
    </location>
</feature>
<dbReference type="Proteomes" id="UP000787472">
    <property type="component" value="Unassembled WGS sequence"/>
</dbReference>
<dbReference type="Gene3D" id="2.60.40.1180">
    <property type="entry name" value="Golgi alpha-mannosidase II"/>
    <property type="match status" value="1"/>
</dbReference>
<dbReference type="InterPro" id="IPR010720">
    <property type="entry name" value="Alpha-L-AF_C"/>
</dbReference>
<evidence type="ECO:0000256" key="5">
    <source>
        <dbReference type="ARBA" id="ARBA00022801"/>
    </source>
</evidence>
<name>A0A9E5MN53_9GAMM</name>
<keyword evidence="11" id="KW-1185">Reference proteome</keyword>
<dbReference type="InterPro" id="IPR055235">
    <property type="entry name" value="ASD1_cat"/>
</dbReference>
<feature type="domain" description="Alpha-L-arabinofuranosidase C-terminal" evidence="9">
    <location>
        <begin position="334"/>
        <end position="523"/>
    </location>
</feature>
<comment type="similarity">
    <text evidence="2">Belongs to the glycosyl hydrolase 51 family.</text>
</comment>
<dbReference type="GO" id="GO:0000272">
    <property type="term" value="P:polysaccharide catabolic process"/>
    <property type="evidence" value="ECO:0007669"/>
    <property type="project" value="TreeGrafter"/>
</dbReference>
<protein>
    <recommendedName>
        <fullName evidence="4">non-reducing end alpha-L-arabinofuranosidase</fullName>
        <ecNumber evidence="4">3.2.1.55</ecNumber>
    </recommendedName>
</protein>
<dbReference type="AlphaFoldDB" id="A0A9E5MN53"/>
<dbReference type="RefSeq" id="WP_167189841.1">
    <property type="nucleotide sequence ID" value="NZ_JAAONZ010000016.1"/>
</dbReference>
<keyword evidence="8" id="KW-0732">Signal</keyword>
<proteinExistence type="inferred from homology"/>
<evidence type="ECO:0000313" key="11">
    <source>
        <dbReference type="Proteomes" id="UP000787472"/>
    </source>
</evidence>
<dbReference type="SMART" id="SM00813">
    <property type="entry name" value="Alpha-L-AF_C"/>
    <property type="match status" value="1"/>
</dbReference>
<sequence>MSFNNTNERSKLAKWLLPLLLVGSAVHAEITLKGAMATDHPGATISRHIYGQFSEHLGASIYDGIWVGPESDIPNVRGIRKDVVAALKDIKVPVVRWPGGCFADEYHWRDGIGPRDQRPVRKNNWWGGGLESNAFGTHEFFDFAQMIGSDAYISVNVASSTPTEMREWIEYLTSDDADTIANQRRANGREEPFKVDFIGIGNESWGCGGTMTPEYYANELRRFSAFFHKNGFGFHDNNDNNALRVASGANNLDTQWTKVVMTNAAMAMDAISLHFYTLFEGDWPKRNEAKATGFSLDQWHEILFQANRMEEVLQAHIEVMDQQDPEKRIGLYVDEWGTWYDVEEGTEPGFLYQQNTLRDALVAATTLNIFHRHTDRVRMANIAQTVNVLQAMLLTDGEKMAKTPTYYVFKMYVPFQDANFIPVDIKVPMIKHKGKRYPAVSVTAATGKDGRIHVGIANLSLDQNYTLELDLGNVLTVTEGTILTHAALDAHNIPGEQEQIMPHVFDAASVVGEHLKASVPSKSVVVLTLQ</sequence>
<dbReference type="InterPro" id="IPR017853">
    <property type="entry name" value="GH"/>
</dbReference>
<dbReference type="Pfam" id="PF06964">
    <property type="entry name" value="Alpha-L-AF_C"/>
    <property type="match status" value="1"/>
</dbReference>
<dbReference type="GO" id="GO:0046373">
    <property type="term" value="P:L-arabinose metabolic process"/>
    <property type="evidence" value="ECO:0007669"/>
    <property type="project" value="InterPro"/>
</dbReference>
<evidence type="ECO:0000313" key="10">
    <source>
        <dbReference type="EMBL" id="NHO67331.1"/>
    </source>
</evidence>
<comment type="catalytic activity">
    <reaction evidence="1">
        <text>Hydrolysis of terminal non-reducing alpha-L-arabinofuranoside residues in alpha-L-arabinosides.</text>
        <dbReference type="EC" id="3.2.1.55"/>
    </reaction>
</comment>
<feature type="chain" id="PRO_5039074981" description="non-reducing end alpha-L-arabinofuranosidase" evidence="8">
    <location>
        <begin position="29"/>
        <end position="530"/>
    </location>
</feature>
<dbReference type="EMBL" id="JAAONZ010000016">
    <property type="protein sequence ID" value="NHO67331.1"/>
    <property type="molecule type" value="Genomic_DNA"/>
</dbReference>
<evidence type="ECO:0000256" key="2">
    <source>
        <dbReference type="ARBA" id="ARBA00007186"/>
    </source>
</evidence>
<dbReference type="SUPFAM" id="SSF51011">
    <property type="entry name" value="Glycosyl hydrolase domain"/>
    <property type="match status" value="1"/>
</dbReference>
<keyword evidence="7" id="KW-0326">Glycosidase</keyword>
<reference evidence="10" key="1">
    <citation type="submission" date="2020-03" db="EMBL/GenBank/DDBJ databases">
        <authorList>
            <person name="Guo F."/>
        </authorList>
    </citation>
    <scope>NUCLEOTIDE SEQUENCE</scope>
    <source>
        <strain evidence="10">JCM 30134</strain>
    </source>
</reference>
<evidence type="ECO:0000256" key="8">
    <source>
        <dbReference type="SAM" id="SignalP"/>
    </source>
</evidence>